<dbReference type="VEuPathDB" id="FungiDB:PV08_07030"/>
<dbReference type="OrthoDB" id="428895at2759"/>
<accession>A0A0D2B5N3</accession>
<sequence length="97" mass="11042">MSRKRRNTSSLEPDDLPSPKCQDLRHVHNDWDDSDDSDEDLDEIPYVGEYTGKTGAFPALGGEDDELFYGLSADGINYLRIVRYIVIFYGVLISLRL</sequence>
<keyword evidence="3" id="KW-1185">Reference proteome</keyword>
<proteinExistence type="predicted"/>
<dbReference type="AlphaFoldDB" id="A0A0D2B5N3"/>
<evidence type="ECO:0000313" key="3">
    <source>
        <dbReference type="Proteomes" id="UP000053328"/>
    </source>
</evidence>
<reference evidence="2 3" key="1">
    <citation type="submission" date="2015-01" db="EMBL/GenBank/DDBJ databases">
        <title>The Genome Sequence of Exophiala spinifera CBS89968.</title>
        <authorList>
            <consortium name="The Broad Institute Genomics Platform"/>
            <person name="Cuomo C."/>
            <person name="de Hoog S."/>
            <person name="Gorbushina A."/>
            <person name="Stielow B."/>
            <person name="Teixiera M."/>
            <person name="Abouelleil A."/>
            <person name="Chapman S.B."/>
            <person name="Priest M."/>
            <person name="Young S.K."/>
            <person name="Wortman J."/>
            <person name="Nusbaum C."/>
            <person name="Birren B."/>
        </authorList>
    </citation>
    <scope>NUCLEOTIDE SEQUENCE [LARGE SCALE GENOMIC DNA]</scope>
    <source>
        <strain evidence="2 3">CBS 89968</strain>
    </source>
</reference>
<protein>
    <submittedName>
        <fullName evidence="2">Uncharacterized protein</fullName>
    </submittedName>
</protein>
<feature type="compositionally biased region" description="Basic and acidic residues" evidence="1">
    <location>
        <begin position="22"/>
        <end position="31"/>
    </location>
</feature>
<name>A0A0D2B5N3_9EURO</name>
<feature type="region of interest" description="Disordered" evidence="1">
    <location>
        <begin position="1"/>
        <end position="38"/>
    </location>
</feature>
<dbReference type="HOGENOM" id="CLU_2346701_0_0_1"/>
<dbReference type="STRING" id="91928.A0A0D2B5N3"/>
<evidence type="ECO:0000256" key="1">
    <source>
        <dbReference type="SAM" id="MobiDB-lite"/>
    </source>
</evidence>
<evidence type="ECO:0000313" key="2">
    <source>
        <dbReference type="EMBL" id="KIW14248.1"/>
    </source>
</evidence>
<organism evidence="2 3">
    <name type="scientific">Exophiala spinifera</name>
    <dbReference type="NCBI Taxonomy" id="91928"/>
    <lineage>
        <taxon>Eukaryota</taxon>
        <taxon>Fungi</taxon>
        <taxon>Dikarya</taxon>
        <taxon>Ascomycota</taxon>
        <taxon>Pezizomycotina</taxon>
        <taxon>Eurotiomycetes</taxon>
        <taxon>Chaetothyriomycetidae</taxon>
        <taxon>Chaetothyriales</taxon>
        <taxon>Herpotrichiellaceae</taxon>
        <taxon>Exophiala</taxon>
    </lineage>
</organism>
<gene>
    <name evidence="2" type="ORF">PV08_07030</name>
</gene>
<dbReference type="RefSeq" id="XP_016234464.1">
    <property type="nucleotide sequence ID" value="XM_016381362.1"/>
</dbReference>
<dbReference type="GeneID" id="27334113"/>
<dbReference type="Proteomes" id="UP000053328">
    <property type="component" value="Unassembled WGS sequence"/>
</dbReference>
<dbReference type="EMBL" id="KN847496">
    <property type="protein sequence ID" value="KIW14248.1"/>
    <property type="molecule type" value="Genomic_DNA"/>
</dbReference>